<evidence type="ECO:0000256" key="9">
    <source>
        <dbReference type="ARBA" id="ARBA00023136"/>
    </source>
</evidence>
<evidence type="ECO:0000256" key="11">
    <source>
        <dbReference type="SAM" id="MobiDB-lite"/>
    </source>
</evidence>
<organism evidence="13 14">
    <name type="scientific">Iodobacter ciconiae</name>
    <dbReference type="NCBI Taxonomy" id="2496266"/>
    <lineage>
        <taxon>Bacteria</taxon>
        <taxon>Pseudomonadati</taxon>
        <taxon>Pseudomonadota</taxon>
        <taxon>Betaproteobacteria</taxon>
        <taxon>Neisseriales</taxon>
        <taxon>Chitinibacteraceae</taxon>
        <taxon>Iodobacter</taxon>
    </lineage>
</organism>
<dbReference type="GO" id="GO:0015627">
    <property type="term" value="C:type II protein secretion system complex"/>
    <property type="evidence" value="ECO:0007669"/>
    <property type="project" value="InterPro"/>
</dbReference>
<dbReference type="InterPro" id="IPR022792">
    <property type="entry name" value="T2SS_protein-GspN"/>
</dbReference>
<keyword evidence="7 12" id="KW-0812">Transmembrane</keyword>
<dbReference type="OrthoDB" id="8584757at2"/>
<evidence type="ECO:0000313" key="14">
    <source>
        <dbReference type="Proteomes" id="UP000282438"/>
    </source>
</evidence>
<evidence type="ECO:0000256" key="3">
    <source>
        <dbReference type="ARBA" id="ARBA00021563"/>
    </source>
</evidence>
<keyword evidence="12" id="KW-1133">Transmembrane helix</keyword>
<evidence type="ECO:0000313" key="13">
    <source>
        <dbReference type="EMBL" id="AZN36570.1"/>
    </source>
</evidence>
<evidence type="ECO:0000256" key="8">
    <source>
        <dbReference type="ARBA" id="ARBA00022927"/>
    </source>
</evidence>
<dbReference type="RefSeq" id="WP_125973377.1">
    <property type="nucleotide sequence ID" value="NZ_CP034433.1"/>
</dbReference>
<evidence type="ECO:0000256" key="12">
    <source>
        <dbReference type="SAM" id="Phobius"/>
    </source>
</evidence>
<dbReference type="Pfam" id="PF01203">
    <property type="entry name" value="T2SSN"/>
    <property type="match status" value="1"/>
</dbReference>
<comment type="similarity">
    <text evidence="2">Belongs to the GSP N family.</text>
</comment>
<evidence type="ECO:0000256" key="2">
    <source>
        <dbReference type="ARBA" id="ARBA00007208"/>
    </source>
</evidence>
<feature type="region of interest" description="Disordered" evidence="11">
    <location>
        <begin position="192"/>
        <end position="212"/>
    </location>
</feature>
<evidence type="ECO:0000256" key="10">
    <source>
        <dbReference type="ARBA" id="ARBA00030772"/>
    </source>
</evidence>
<proteinExistence type="inferred from homology"/>
<dbReference type="KEGG" id="iod:EJO50_08725"/>
<reference evidence="13 14" key="1">
    <citation type="submission" date="2018-12" db="EMBL/GenBank/DDBJ databases">
        <title>Complete genome sequence of Iodobacter sp. H11R3.</title>
        <authorList>
            <person name="Bae J.-W."/>
        </authorList>
    </citation>
    <scope>NUCLEOTIDE SEQUENCE [LARGE SCALE GENOMIC DNA]</scope>
    <source>
        <strain evidence="13 14">H11R3</strain>
    </source>
</reference>
<comment type="subcellular location">
    <subcellularLocation>
        <location evidence="1">Cell inner membrane</location>
    </subcellularLocation>
</comment>
<keyword evidence="5" id="KW-1003">Cell membrane</keyword>
<evidence type="ECO:0000256" key="7">
    <source>
        <dbReference type="ARBA" id="ARBA00022692"/>
    </source>
</evidence>
<keyword evidence="4" id="KW-0813">Transport</keyword>
<keyword evidence="8" id="KW-0653">Protein transport</keyword>
<keyword evidence="6" id="KW-0997">Cell inner membrane</keyword>
<evidence type="ECO:0000256" key="4">
    <source>
        <dbReference type="ARBA" id="ARBA00022448"/>
    </source>
</evidence>
<keyword evidence="14" id="KW-1185">Reference proteome</keyword>
<accession>A0A3S8ZSU0</accession>
<evidence type="ECO:0000256" key="6">
    <source>
        <dbReference type="ARBA" id="ARBA00022519"/>
    </source>
</evidence>
<gene>
    <name evidence="13" type="ORF">EJO50_08725</name>
</gene>
<evidence type="ECO:0000256" key="1">
    <source>
        <dbReference type="ARBA" id="ARBA00004533"/>
    </source>
</evidence>
<dbReference type="EMBL" id="CP034433">
    <property type="protein sequence ID" value="AZN36570.1"/>
    <property type="molecule type" value="Genomic_DNA"/>
</dbReference>
<dbReference type="AlphaFoldDB" id="A0A3S8ZSU0"/>
<keyword evidence="9 12" id="KW-0472">Membrane</keyword>
<dbReference type="Proteomes" id="UP000282438">
    <property type="component" value="Chromosome"/>
</dbReference>
<dbReference type="GO" id="GO:0015628">
    <property type="term" value="P:protein secretion by the type II secretion system"/>
    <property type="evidence" value="ECO:0007669"/>
    <property type="project" value="InterPro"/>
</dbReference>
<protein>
    <recommendedName>
        <fullName evidence="3">Type II secretion system protein N</fullName>
    </recommendedName>
    <alternativeName>
        <fullName evidence="10">General secretion pathway protein N</fullName>
    </alternativeName>
</protein>
<evidence type="ECO:0000256" key="5">
    <source>
        <dbReference type="ARBA" id="ARBA00022475"/>
    </source>
</evidence>
<sequence length="239" mass="26207">MKQYIYHRSKWLIPLLILFLILQFPASFILKYLPAPMQAGGVSGTIWSGRLTPLGIGGQQLLDEVRWQWQPLKLFKGQLSWQLDTRYGSQPGKAYLILGAGGKRLESVRLTLPAAPLFAIDKKLAPFQLGGQLILEAQQISPSLSGEINLLWQNASSLVSVQANPFGSYQIKLQPDLSWTISTQSGAALAISGQGKIDPRRGPQGSLQLKPASGKEGLFAPLLDRMPLNGEQHELRLGT</sequence>
<name>A0A3S8ZSU0_9NEIS</name>
<feature type="transmembrane region" description="Helical" evidence="12">
    <location>
        <begin position="12"/>
        <end position="33"/>
    </location>
</feature>
<dbReference type="GO" id="GO:0005886">
    <property type="term" value="C:plasma membrane"/>
    <property type="evidence" value="ECO:0007669"/>
    <property type="project" value="UniProtKB-SubCell"/>
</dbReference>